<name>A0A977KUC0_9CYAN</name>
<dbReference type="GO" id="GO:0005509">
    <property type="term" value="F:calcium ion binding"/>
    <property type="evidence" value="ECO:0007669"/>
    <property type="project" value="InterPro"/>
</dbReference>
<gene>
    <name evidence="7" type="ORF">KA717_31140</name>
</gene>
<dbReference type="KEGG" id="wna:KA717_31140"/>
<dbReference type="InterPro" id="IPR003644">
    <property type="entry name" value="Calx_beta"/>
</dbReference>
<dbReference type="PANTHER" id="PTHR38340:SF1">
    <property type="entry name" value="S-LAYER PROTEIN"/>
    <property type="match status" value="1"/>
</dbReference>
<dbReference type="PRINTS" id="PR00313">
    <property type="entry name" value="CABNDNGRPT"/>
</dbReference>
<protein>
    <recommendedName>
        <fullName evidence="6">Calx-beta domain-containing protein</fullName>
    </recommendedName>
</protein>
<comment type="subcellular location">
    <subcellularLocation>
        <location evidence="1">Secreted</location>
    </subcellularLocation>
</comment>
<evidence type="ECO:0000313" key="7">
    <source>
        <dbReference type="EMBL" id="UXE60079.1"/>
    </source>
</evidence>
<keyword evidence="5" id="KW-0106">Calcium</keyword>
<dbReference type="SUPFAM" id="SSF141072">
    <property type="entry name" value="CalX-like"/>
    <property type="match status" value="2"/>
</dbReference>
<dbReference type="Gene3D" id="2.150.10.10">
    <property type="entry name" value="Serralysin-like metalloprotease, C-terminal"/>
    <property type="match status" value="12"/>
</dbReference>
<keyword evidence="3" id="KW-0732">Signal</keyword>
<dbReference type="PROSITE" id="PS00330">
    <property type="entry name" value="HEMOLYSIN_CALCIUM"/>
    <property type="match status" value="10"/>
</dbReference>
<sequence>MSINSALSLAYDQLSNFAGLENFWNLFDTAFGTQYDYLTAFTLKSQWLAGDFSQFPTIEVVSDEVLGTANGAYGSNDTIYVSEQFLSTASESSLVALLLEEYGHFVDAQVNSVDSAGDEGAIFAALVQGEDLGISTLQALKVEDDHGTIVVNGDVISVEQQNFTGTNGDDNITGTSGNDVISPLLGNDNVDGGAGNDLLIVDYSSNNQSGISSSLTSNGTGGFNGEYQAYNGSNYDTVSFKNIEQFQITGTGVSDTIYTGGGNDTVNGGAGNDAIYGGLGNDSLNGGTGDDYFDATQGSDTVNGGDGIDTIVYDFSSSSSNLTIDTTLGTSIAPAGSSYTNIEAFVLTTGSGNDQVKLGNYNDNLSTGAGNDTIISGLRSDTVDGGTGNDLLIVDYSSNNQSGISSSLTSNGTGGFNGEYQAYNGSNYDTVSFKNIEQFQITGTGVSDTIYTGGGNDTVNGGAGNDAIYGGLGNDSLNGGTGDDYFDATQGSDTVNGGDGIDTIVYDFSSSSSNLTIDTTLGTSIAPAGSSYTNIEAFVLTTGSGNDQVKLGNYNDNLSTGAGNDTIISGLRSDTVDGGTGNDLLIVDYSSNNQSGISSSLTSNGTGGFNGEYQAYNGSNYDTVSFKNIEQFQITGTGVSDTIYTGGGNDTVNGGAGNDAIYGGLGNDSLNGGTGDDYFDATQGSDTVNGGDGIDTIVYDFSSSSSNLTIDTTLGTSIAPAGSSYTNIEAFVLTTGSGNDQVKLGNYNDNLSTGAGNDTIISGLRSDTVDGGTGNDLLIVDYSSNNQSGISSSLTSNGTGGFNGEYQAYNGSNYDTVSFKNIEQFQITGTGVSDTIYTGGGNDTVNGGAGNDAIYGGLGNDSLNGGTGDDYFDATQGSDTVNGGDGIDTIVYDFSSSSSNLTIDTTLGTSIAPAGSSYTNIEAFVLTTGSGNDQVKLGNYNDNLSTGAGNDTIISGLRSDTVDGGTGNDLLIVDYSSNNQSGISSSLTSNGTGGFNGEYQAYNGSNYDTVSFKNIEQFQITGTGVSDTIYTGGGNDTVNGGAGNDAIYGGLGNDSLNGGTGDDYFDATQGSDTVNGGDGIDTIVYDFSSSSSNLTIDTTLGTSIAPAGSSYTNIEAFVLTTGSGNDQVKLGNYNDNLSTGAGNDTIISGLRSDTVDGGTGNDLLIVDYSSNNQSGISSSLTSNGTGGFNGEYQAYNGSNYDTVSFKNIEQFQITGTGVSDTIYTGGGNDTVNGGAGNDAIYGGLGNDSLNGGTGDDYFDATQGSDTVNGGDGIDTIVYDFSSSSSNLTIDTTLGTSIAPAGSSYTNIEAFVLTTGSGNDQVKLGNYNDNLSTGAGNDTIISGLRSDTVDGGTGNDLLIVDYSSNNQSGISSSLTSNGTGGFNGEYQAYNGSNYDTVSFKNIEQFQITGTGVSDTIYTGGGNDTVNGGAGNDAIYGGLGNDSLNGGTGDDYFDATQGSDTVNGGDGIDTIVYDFSSSSSNLTIDTTLGTSIAPAGSSYTNIEAFVLTTGSGNDQVKLGNYNDNLSTGAGNDTIISGLRSDIVDGGTGNDLLIVDYSSNNQSGISSSLTSNGTGGFNGEYQAYNGSNYDTVSFKNIEQFQITGTGVSDTIYTGGGNDTVNGGAGNDAIYSGAGNDTINGTNQTALTPGSGEIDILSGGTGNDLFILGSGNNPYYDDGNNLADGSSNYADITDFNTGDIIQLQGSSTNYLLNVVGADTQILINKPGTEPDELIGIVRNQTALNLTSNSFVYASLSTITLAVSPASVTENGTTNLVYTFTRTSPTTNALTVNYTIGGTATNGTDYTSIGTSVTFAANASTATVIIDPTADNTIENNETTTLTLATGNYNIGTTTAVTGTITNDDFPVLSINNVTVVEGQDNNALLTISFNNPINQTVTVNYTTTAINATANVDYTSKTGSLTIVPNSYFATLSIPLLNDNLNEGDEAFLVTLSSPVNAVLDPNASIGEVTITDTLQTTITRTLSANVENLKLNGTDPINGTGNAGNNVLTGNSANNILNGGEGNDTLNGGAGNDTLIGGLGNDVYQVDSTTDVITENTGEGTDTIQSSVTFSLAAFPNIENLTLTGFSTINGTGNAANNILNGNTANNTLNGGDGNDTLNGNTGVDTLIGGLGNDIYQVDSTTDVITENASEGTDTIQSSVTFSLAAFPNIENLTLTGSSAINGTGNAANNSLTGNTANNTLDGGDGNDTLNGGAGNDTLIGGNGNDFAYYYSSTGSVTVNLATGIASDGLGGTDTLSFIENVQGSNTAGDNLTGNTGVNVLYGYGGADILTGGGGNDLLYVGSDTVTDTVNYASGDGADTVYNFVRGAGGDLLKFTGITAIDVQVSGTNTLFKVGDGISGNSGFGSGTLLLTTSATTGFVAADVNVNLSGATFAFS</sequence>
<proteinExistence type="predicted"/>
<evidence type="ECO:0000259" key="6">
    <source>
        <dbReference type="SMART" id="SM00237"/>
    </source>
</evidence>
<organism evidence="7">
    <name type="scientific">Woronichinia naegeliana WA131</name>
    <dbReference type="NCBI Taxonomy" id="2824559"/>
    <lineage>
        <taxon>Bacteria</taxon>
        <taxon>Bacillati</taxon>
        <taxon>Cyanobacteriota</taxon>
        <taxon>Cyanophyceae</taxon>
        <taxon>Synechococcales</taxon>
        <taxon>Coelosphaeriaceae</taxon>
        <taxon>Woronichinia</taxon>
    </lineage>
</organism>
<dbReference type="Gene3D" id="2.60.40.2030">
    <property type="match status" value="2"/>
</dbReference>
<dbReference type="SMART" id="SM00237">
    <property type="entry name" value="Calx_beta"/>
    <property type="match status" value="2"/>
</dbReference>
<dbReference type="InterPro" id="IPR011049">
    <property type="entry name" value="Serralysin-like_metalloprot_C"/>
</dbReference>
<evidence type="ECO:0000256" key="4">
    <source>
        <dbReference type="ARBA" id="ARBA00022737"/>
    </source>
</evidence>
<feature type="domain" description="Calx-beta" evidence="6">
    <location>
        <begin position="1852"/>
        <end position="1949"/>
    </location>
</feature>
<dbReference type="GO" id="GO:0016020">
    <property type="term" value="C:membrane"/>
    <property type="evidence" value="ECO:0007669"/>
    <property type="project" value="InterPro"/>
</dbReference>
<dbReference type="Pfam" id="PF00353">
    <property type="entry name" value="HemolysinCabind"/>
    <property type="match status" value="21"/>
</dbReference>
<dbReference type="SUPFAM" id="SSF51120">
    <property type="entry name" value="beta-Roll"/>
    <property type="match status" value="18"/>
</dbReference>
<keyword evidence="2" id="KW-0964">Secreted</keyword>
<keyword evidence="4" id="KW-0677">Repeat</keyword>
<evidence type="ECO:0000256" key="3">
    <source>
        <dbReference type="ARBA" id="ARBA00022729"/>
    </source>
</evidence>
<dbReference type="InterPro" id="IPR018511">
    <property type="entry name" value="Hemolysin-typ_Ca-bd_CS"/>
</dbReference>
<dbReference type="Proteomes" id="UP001065613">
    <property type="component" value="Chromosome"/>
</dbReference>
<evidence type="ECO:0000256" key="5">
    <source>
        <dbReference type="ARBA" id="ARBA00022837"/>
    </source>
</evidence>
<dbReference type="InterPro" id="IPR050557">
    <property type="entry name" value="RTX_toxin/Mannuronan_C5-epim"/>
</dbReference>
<dbReference type="InterPro" id="IPR001343">
    <property type="entry name" value="Hemolysn_Ca-bd"/>
</dbReference>
<feature type="domain" description="Calx-beta" evidence="6">
    <location>
        <begin position="1741"/>
        <end position="1840"/>
    </location>
</feature>
<dbReference type="PANTHER" id="PTHR38340">
    <property type="entry name" value="S-LAYER PROTEIN"/>
    <property type="match status" value="1"/>
</dbReference>
<dbReference type="InterPro" id="IPR038081">
    <property type="entry name" value="CalX-like_sf"/>
</dbReference>
<evidence type="ECO:0000256" key="1">
    <source>
        <dbReference type="ARBA" id="ARBA00004613"/>
    </source>
</evidence>
<reference evidence="7" key="1">
    <citation type="submission" date="2021-04" db="EMBL/GenBank/DDBJ databases">
        <title>Genome sequence of Woronichinia naegeliana from Washington state freshwater lake bloom.</title>
        <authorList>
            <person name="Dreher T.W."/>
        </authorList>
    </citation>
    <scope>NUCLEOTIDE SEQUENCE</scope>
    <source>
        <strain evidence="7">WA131</strain>
    </source>
</reference>
<dbReference type="EMBL" id="CP073041">
    <property type="protein sequence ID" value="UXE60079.1"/>
    <property type="molecule type" value="Genomic_DNA"/>
</dbReference>
<evidence type="ECO:0000256" key="2">
    <source>
        <dbReference type="ARBA" id="ARBA00022525"/>
    </source>
</evidence>
<dbReference type="GO" id="GO:0005576">
    <property type="term" value="C:extracellular region"/>
    <property type="evidence" value="ECO:0007669"/>
    <property type="project" value="UniProtKB-SubCell"/>
</dbReference>
<dbReference type="Pfam" id="PF03160">
    <property type="entry name" value="Calx-beta"/>
    <property type="match status" value="2"/>
</dbReference>
<dbReference type="GO" id="GO:0007154">
    <property type="term" value="P:cell communication"/>
    <property type="evidence" value="ECO:0007669"/>
    <property type="project" value="InterPro"/>
</dbReference>
<accession>A0A977KUC0</accession>